<dbReference type="PANTHER" id="PTHR12677">
    <property type="entry name" value="GOLGI APPARATUS MEMBRANE PROTEIN TVP38-RELATED"/>
    <property type="match status" value="1"/>
</dbReference>
<organism evidence="8 9">
    <name type="scientific">Intestinibacter bartlettii</name>
    <dbReference type="NCBI Taxonomy" id="261299"/>
    <lineage>
        <taxon>Bacteria</taxon>
        <taxon>Bacillati</taxon>
        <taxon>Bacillota</taxon>
        <taxon>Clostridia</taxon>
        <taxon>Peptostreptococcales</taxon>
        <taxon>Peptostreptococcaceae</taxon>
        <taxon>Intestinibacter</taxon>
    </lineage>
</organism>
<keyword evidence="2 6" id="KW-1003">Cell membrane</keyword>
<sequence length="214" mass="24166">MEYIQALQNLVQDYWVLSLCVGFFSTFIESFIPMLPLVAIVTANAALFGMLKGFLISWLGSVIGTICLFLVVLKIGENSKIFEKIKNEKVQKAILWIDKKGFKLLFIAYACPFLPACVITIASAISKRQKTTFMSAVLSGKFIMFLVISYIGQDIYGFITSPAKIIGFCALVFLAWKLGNKLNKDLDYIEEKVTHKCEEEDQKEDYIEVGKKVR</sequence>
<dbReference type="EMBL" id="JAHLOQ010000001">
    <property type="protein sequence ID" value="MBU5334814.1"/>
    <property type="molecule type" value="Genomic_DNA"/>
</dbReference>
<comment type="similarity">
    <text evidence="6">Belongs to the TVP38/TMEM64 family.</text>
</comment>
<gene>
    <name evidence="8" type="ORF">KQI20_00045</name>
</gene>
<evidence type="ECO:0000259" key="7">
    <source>
        <dbReference type="Pfam" id="PF09335"/>
    </source>
</evidence>
<reference evidence="8 9" key="1">
    <citation type="submission" date="2021-06" db="EMBL/GenBank/DDBJ databases">
        <authorList>
            <person name="Sun Q."/>
            <person name="Li D."/>
        </authorList>
    </citation>
    <scope>NUCLEOTIDE SEQUENCE [LARGE SCALE GENOMIC DNA]</scope>
    <source>
        <strain evidence="8 9">N19</strain>
    </source>
</reference>
<dbReference type="Proteomes" id="UP001196301">
    <property type="component" value="Unassembled WGS sequence"/>
</dbReference>
<dbReference type="Pfam" id="PF09335">
    <property type="entry name" value="VTT_dom"/>
    <property type="match status" value="1"/>
</dbReference>
<evidence type="ECO:0000256" key="5">
    <source>
        <dbReference type="ARBA" id="ARBA00023136"/>
    </source>
</evidence>
<feature type="transmembrane region" description="Helical" evidence="6">
    <location>
        <begin position="53"/>
        <end position="73"/>
    </location>
</feature>
<comment type="caution">
    <text evidence="8">The sequence shown here is derived from an EMBL/GenBank/DDBJ whole genome shotgun (WGS) entry which is preliminary data.</text>
</comment>
<dbReference type="InterPro" id="IPR032816">
    <property type="entry name" value="VTT_dom"/>
</dbReference>
<feature type="transmembrane region" description="Helical" evidence="6">
    <location>
        <begin position="15"/>
        <end position="41"/>
    </location>
</feature>
<keyword evidence="5 6" id="KW-0472">Membrane</keyword>
<proteinExistence type="inferred from homology"/>
<comment type="subcellular location">
    <subcellularLocation>
        <location evidence="1 6">Cell membrane</location>
        <topology evidence="1 6">Multi-pass membrane protein</topology>
    </subcellularLocation>
</comment>
<dbReference type="InterPro" id="IPR015414">
    <property type="entry name" value="TMEM64"/>
</dbReference>
<keyword evidence="9" id="KW-1185">Reference proteome</keyword>
<feature type="transmembrane region" description="Helical" evidence="6">
    <location>
        <begin position="132"/>
        <end position="152"/>
    </location>
</feature>
<evidence type="ECO:0000313" key="9">
    <source>
        <dbReference type="Proteomes" id="UP001196301"/>
    </source>
</evidence>
<evidence type="ECO:0000256" key="2">
    <source>
        <dbReference type="ARBA" id="ARBA00022475"/>
    </source>
</evidence>
<evidence type="ECO:0000313" key="8">
    <source>
        <dbReference type="EMBL" id="MBU5334814.1"/>
    </source>
</evidence>
<evidence type="ECO:0000256" key="1">
    <source>
        <dbReference type="ARBA" id="ARBA00004651"/>
    </source>
</evidence>
<protein>
    <recommendedName>
        <fullName evidence="6">TVP38/TMEM64 family membrane protein</fullName>
    </recommendedName>
</protein>
<evidence type="ECO:0000256" key="3">
    <source>
        <dbReference type="ARBA" id="ARBA00022692"/>
    </source>
</evidence>
<feature type="transmembrane region" description="Helical" evidence="6">
    <location>
        <begin position="158"/>
        <end position="176"/>
    </location>
</feature>
<dbReference type="PANTHER" id="PTHR12677:SF55">
    <property type="entry name" value="UNDECAPRENYL PHOSPHATE TRANSPORTER SAOUHSC_00901-RELATED"/>
    <property type="match status" value="1"/>
</dbReference>
<keyword evidence="3 6" id="KW-0812">Transmembrane</keyword>
<feature type="domain" description="VTT" evidence="7">
    <location>
        <begin position="36"/>
        <end position="153"/>
    </location>
</feature>
<evidence type="ECO:0000256" key="6">
    <source>
        <dbReference type="RuleBase" id="RU366058"/>
    </source>
</evidence>
<accession>A0ABS6DT65</accession>
<name>A0ABS6DT65_9FIRM</name>
<feature type="transmembrane region" description="Helical" evidence="6">
    <location>
        <begin position="104"/>
        <end position="125"/>
    </location>
</feature>
<keyword evidence="4 6" id="KW-1133">Transmembrane helix</keyword>
<evidence type="ECO:0000256" key="4">
    <source>
        <dbReference type="ARBA" id="ARBA00022989"/>
    </source>
</evidence>
<dbReference type="RefSeq" id="WP_216567990.1">
    <property type="nucleotide sequence ID" value="NZ_JAHLOQ010000001.1"/>
</dbReference>